<feature type="domain" description="Thioester reductase (TE)" evidence="2">
    <location>
        <begin position="13"/>
        <end position="117"/>
    </location>
</feature>
<reference evidence="3 4" key="1">
    <citation type="submission" date="2024-06" db="EMBL/GenBank/DDBJ databases">
        <title>A chromosome level genome sequence of Diviner's sage (Salvia divinorum).</title>
        <authorList>
            <person name="Ford S.A."/>
            <person name="Ro D.-K."/>
            <person name="Ness R.W."/>
            <person name="Phillips M.A."/>
        </authorList>
    </citation>
    <scope>NUCLEOTIDE SEQUENCE [LARGE SCALE GENOMIC DNA]</scope>
    <source>
        <strain evidence="3">SAF-2024a</strain>
        <tissue evidence="3">Leaf</tissue>
    </source>
</reference>
<evidence type="ECO:0000313" key="4">
    <source>
        <dbReference type="Proteomes" id="UP001567538"/>
    </source>
</evidence>
<comment type="caution">
    <text evidence="3">The sequence shown here is derived from an EMBL/GenBank/DDBJ whole genome shotgun (WGS) entry which is preliminary data.</text>
</comment>
<keyword evidence="1 3" id="KW-0560">Oxidoreductase</keyword>
<dbReference type="PANTHER" id="PTHR11011">
    <property type="entry name" value="MALE STERILITY PROTEIN 2-RELATED"/>
    <property type="match status" value="1"/>
</dbReference>
<protein>
    <recommendedName>
        <fullName evidence="1">Fatty acyl-CoA reductase</fullName>
        <ecNumber evidence="1">1.2.1.84</ecNumber>
    </recommendedName>
</protein>
<comment type="similarity">
    <text evidence="1">Belongs to the fatty acyl-CoA reductase family.</text>
</comment>
<organism evidence="3 4">
    <name type="scientific">Salvia divinorum</name>
    <name type="common">Maria pastora</name>
    <name type="synonym">Diviner's sage</name>
    <dbReference type="NCBI Taxonomy" id="28513"/>
    <lineage>
        <taxon>Eukaryota</taxon>
        <taxon>Viridiplantae</taxon>
        <taxon>Streptophyta</taxon>
        <taxon>Embryophyta</taxon>
        <taxon>Tracheophyta</taxon>
        <taxon>Spermatophyta</taxon>
        <taxon>Magnoliopsida</taxon>
        <taxon>eudicotyledons</taxon>
        <taxon>Gunneridae</taxon>
        <taxon>Pentapetalae</taxon>
        <taxon>asterids</taxon>
        <taxon>lamiids</taxon>
        <taxon>Lamiales</taxon>
        <taxon>Lamiaceae</taxon>
        <taxon>Nepetoideae</taxon>
        <taxon>Mentheae</taxon>
        <taxon>Salviinae</taxon>
        <taxon>Salvia</taxon>
        <taxon>Salvia subgen. Calosphace</taxon>
    </lineage>
</organism>
<keyword evidence="1" id="KW-0444">Lipid biosynthesis</keyword>
<sequence>MEIQFLENKSILLTGATGFLAKVVIEKIIRVQPIVKKLYLLLRAEDSSSALHRFNTEVMEKELFKVVREKYGAKLNSFMEEKVCVCCPAISLVIAATTDFDERYDIALGVNTIGAANEFFEKMQKIEDAPSRIYCICVQRE</sequence>
<dbReference type="SUPFAM" id="SSF51735">
    <property type="entry name" value="NAD(P)-binding Rossmann-fold domains"/>
    <property type="match status" value="1"/>
</dbReference>
<evidence type="ECO:0000313" key="3">
    <source>
        <dbReference type="EMBL" id="KAL1557640.1"/>
    </source>
</evidence>
<proteinExistence type="inferred from homology"/>
<comment type="catalytic activity">
    <reaction evidence="1">
        <text>a long-chain fatty acyl-CoA + 2 NADPH + 2 H(+) = a long-chain primary fatty alcohol + 2 NADP(+) + CoA</text>
        <dbReference type="Rhea" id="RHEA:52716"/>
        <dbReference type="ChEBI" id="CHEBI:15378"/>
        <dbReference type="ChEBI" id="CHEBI:57287"/>
        <dbReference type="ChEBI" id="CHEBI:57783"/>
        <dbReference type="ChEBI" id="CHEBI:58349"/>
        <dbReference type="ChEBI" id="CHEBI:77396"/>
        <dbReference type="ChEBI" id="CHEBI:83139"/>
        <dbReference type="EC" id="1.2.1.84"/>
    </reaction>
</comment>
<keyword evidence="4" id="KW-1185">Reference proteome</keyword>
<dbReference type="Pfam" id="PF07993">
    <property type="entry name" value="NAD_binding_4"/>
    <property type="match status" value="1"/>
</dbReference>
<dbReference type="InterPro" id="IPR013120">
    <property type="entry name" value="FAR_NAD-bd"/>
</dbReference>
<dbReference type="GO" id="GO:0102965">
    <property type="term" value="F:alcohol-forming long-chain fatty acyl-CoA reductase activity"/>
    <property type="evidence" value="ECO:0007669"/>
    <property type="project" value="UniProtKB-EC"/>
</dbReference>
<dbReference type="EMBL" id="JBEAFC010000004">
    <property type="protein sequence ID" value="KAL1557640.1"/>
    <property type="molecule type" value="Genomic_DNA"/>
</dbReference>
<dbReference type="Proteomes" id="UP001567538">
    <property type="component" value="Unassembled WGS sequence"/>
</dbReference>
<evidence type="ECO:0000256" key="1">
    <source>
        <dbReference type="RuleBase" id="RU363097"/>
    </source>
</evidence>
<comment type="function">
    <text evidence="1">Catalyzes the reduction of fatty acyl-CoA to fatty alcohols.</text>
</comment>
<keyword evidence="1" id="KW-0443">Lipid metabolism</keyword>
<dbReference type="Gene3D" id="3.40.50.720">
    <property type="entry name" value="NAD(P)-binding Rossmann-like Domain"/>
    <property type="match status" value="1"/>
</dbReference>
<keyword evidence="1" id="KW-0521">NADP</keyword>
<dbReference type="InterPro" id="IPR026055">
    <property type="entry name" value="FAR"/>
</dbReference>
<name>A0ABD1HMG7_SALDI</name>
<evidence type="ECO:0000259" key="2">
    <source>
        <dbReference type="Pfam" id="PF07993"/>
    </source>
</evidence>
<dbReference type="InterPro" id="IPR036291">
    <property type="entry name" value="NAD(P)-bd_dom_sf"/>
</dbReference>
<dbReference type="AlphaFoldDB" id="A0ABD1HMG7"/>
<dbReference type="EC" id="1.2.1.84" evidence="1"/>
<gene>
    <name evidence="3" type="ORF">AAHA92_08193</name>
</gene>
<dbReference type="GO" id="GO:0006629">
    <property type="term" value="P:lipid metabolic process"/>
    <property type="evidence" value="ECO:0007669"/>
    <property type="project" value="UniProtKB-KW"/>
</dbReference>
<accession>A0ABD1HMG7</accession>
<dbReference type="PANTHER" id="PTHR11011:SF99">
    <property type="entry name" value="FATTY ACYL-COA REDUCTASE 3"/>
    <property type="match status" value="1"/>
</dbReference>